<organism evidence="1 2">
    <name type="scientific">Pseudomarimonas salicorniae</name>
    <dbReference type="NCBI Taxonomy" id="2933270"/>
    <lineage>
        <taxon>Bacteria</taxon>
        <taxon>Pseudomonadati</taxon>
        <taxon>Pseudomonadota</taxon>
        <taxon>Gammaproteobacteria</taxon>
        <taxon>Lysobacterales</taxon>
        <taxon>Lysobacteraceae</taxon>
        <taxon>Pseudomarimonas</taxon>
    </lineage>
</organism>
<evidence type="ECO:0000313" key="1">
    <source>
        <dbReference type="EMBL" id="MCK7592563.1"/>
    </source>
</evidence>
<sequence>MTATLICLLLIGAFVLFWSAARDASEVARGHARAACQRQHVQLLDQSVALRRFRLRRNEEGRMRFERTYQFAYSAAGHDRQLGELSLLGKDLLWISEPQPGDEPT</sequence>
<keyword evidence="2" id="KW-1185">Reference proteome</keyword>
<comment type="caution">
    <text evidence="1">The sequence shown here is derived from an EMBL/GenBank/DDBJ whole genome shotgun (WGS) entry which is preliminary data.</text>
</comment>
<accession>A0ABT0GDD3</accession>
<dbReference type="EMBL" id="JALNMH010000002">
    <property type="protein sequence ID" value="MCK7592563.1"/>
    <property type="molecule type" value="Genomic_DNA"/>
</dbReference>
<gene>
    <name evidence="1" type="ORF">M0G41_02650</name>
</gene>
<reference evidence="1" key="1">
    <citation type="submission" date="2022-04" db="EMBL/GenBank/DDBJ databases">
        <title>Lysobacter sp. CAU 1642 isolated from sea sand.</title>
        <authorList>
            <person name="Kim W."/>
        </authorList>
    </citation>
    <scope>NUCLEOTIDE SEQUENCE</scope>
    <source>
        <strain evidence="1">CAU 1642</strain>
    </source>
</reference>
<dbReference type="RefSeq" id="WP_248204769.1">
    <property type="nucleotide sequence ID" value="NZ_JALNMH010000002.1"/>
</dbReference>
<name>A0ABT0GDD3_9GAMM</name>
<dbReference type="InterPro" id="IPR021732">
    <property type="entry name" value="DUF3301"/>
</dbReference>
<proteinExistence type="predicted"/>
<protein>
    <submittedName>
        <fullName evidence="1">DUF3301 domain-containing protein</fullName>
    </submittedName>
</protein>
<dbReference type="Pfam" id="PF11743">
    <property type="entry name" value="DUF3301"/>
    <property type="match status" value="1"/>
</dbReference>
<dbReference type="Proteomes" id="UP001431449">
    <property type="component" value="Unassembled WGS sequence"/>
</dbReference>
<evidence type="ECO:0000313" key="2">
    <source>
        <dbReference type="Proteomes" id="UP001431449"/>
    </source>
</evidence>